<keyword evidence="3" id="KW-0067">ATP-binding</keyword>
<dbReference type="SUPFAM" id="SSF52540">
    <property type="entry name" value="P-loop containing nucleoside triphosphate hydrolases"/>
    <property type="match status" value="2"/>
</dbReference>
<feature type="compositionally biased region" description="Acidic residues" evidence="4">
    <location>
        <begin position="694"/>
        <end position="705"/>
    </location>
</feature>
<dbReference type="PANTHER" id="PTHR19211">
    <property type="entry name" value="ATP-BINDING TRANSPORT PROTEIN-RELATED"/>
    <property type="match status" value="1"/>
</dbReference>
<evidence type="ECO:0000259" key="5">
    <source>
        <dbReference type="PROSITE" id="PS50893"/>
    </source>
</evidence>
<comment type="caution">
    <text evidence="6">The sequence shown here is derived from an EMBL/GenBank/DDBJ whole genome shotgun (WGS) entry which is preliminary data.</text>
</comment>
<dbReference type="InterPro" id="IPR003593">
    <property type="entry name" value="AAA+_ATPase"/>
</dbReference>
<dbReference type="InterPro" id="IPR027417">
    <property type="entry name" value="P-loop_NTPase"/>
</dbReference>
<name>A0A2K1QWR4_9PEZI</name>
<dbReference type="Gene3D" id="3.40.50.300">
    <property type="entry name" value="P-loop containing nucleotide triphosphate hydrolases"/>
    <property type="match status" value="2"/>
</dbReference>
<feature type="region of interest" description="Disordered" evidence="4">
    <location>
        <begin position="43"/>
        <end position="62"/>
    </location>
</feature>
<proteinExistence type="predicted"/>
<dbReference type="PROSITE" id="PS00211">
    <property type="entry name" value="ABC_TRANSPORTER_1"/>
    <property type="match status" value="1"/>
</dbReference>
<protein>
    <recommendedName>
        <fullName evidence="5">ABC transporter domain-containing protein</fullName>
    </recommendedName>
</protein>
<evidence type="ECO:0000256" key="3">
    <source>
        <dbReference type="ARBA" id="ARBA00022840"/>
    </source>
</evidence>
<dbReference type="InParanoid" id="A0A2K1QWR4"/>
<dbReference type="STRING" id="2082308.A0A2K1QWR4"/>
<dbReference type="GO" id="GO:0016887">
    <property type="term" value="F:ATP hydrolysis activity"/>
    <property type="evidence" value="ECO:0007669"/>
    <property type="project" value="InterPro"/>
</dbReference>
<reference evidence="6 7" key="1">
    <citation type="submission" date="2017-06" db="EMBL/GenBank/DDBJ databases">
        <title>Draft genome sequence of a variant of Elsinoe murrayae.</title>
        <authorList>
            <person name="Cheng Q."/>
        </authorList>
    </citation>
    <scope>NUCLEOTIDE SEQUENCE [LARGE SCALE GENOMIC DNA]</scope>
    <source>
        <strain evidence="6 7">CQ-2017a</strain>
    </source>
</reference>
<evidence type="ECO:0000313" key="6">
    <source>
        <dbReference type="EMBL" id="PNS19494.1"/>
    </source>
</evidence>
<dbReference type="Proteomes" id="UP000243797">
    <property type="component" value="Unassembled WGS sequence"/>
</dbReference>
<dbReference type="PANTHER" id="PTHR19211:SF135">
    <property type="entry name" value="ATPASE, PUTATIVE (AFU_ORTHOLOGUE AFUA_1G16440)-RELATED"/>
    <property type="match status" value="1"/>
</dbReference>
<feature type="domain" description="ABC transporter" evidence="5">
    <location>
        <begin position="45"/>
        <end position="394"/>
    </location>
</feature>
<feature type="region of interest" description="Disordered" evidence="4">
    <location>
        <begin position="401"/>
        <end position="425"/>
    </location>
</feature>
<dbReference type="InterPro" id="IPR003439">
    <property type="entry name" value="ABC_transporter-like_ATP-bd"/>
</dbReference>
<dbReference type="InterPro" id="IPR050611">
    <property type="entry name" value="ABCF"/>
</dbReference>
<dbReference type="Pfam" id="PF00005">
    <property type="entry name" value="ABC_tran"/>
    <property type="match status" value="3"/>
</dbReference>
<keyword evidence="2" id="KW-0547">Nucleotide-binding</keyword>
<evidence type="ECO:0000256" key="1">
    <source>
        <dbReference type="ARBA" id="ARBA00022737"/>
    </source>
</evidence>
<dbReference type="PROSITE" id="PS50893">
    <property type="entry name" value="ABC_TRANSPORTER_2"/>
    <property type="match status" value="2"/>
</dbReference>
<dbReference type="OrthoDB" id="2110130at2759"/>
<sequence>MTSTQSRIVASSQQTRFHLNDHAAPGSLHISGIDLSVVSELDQSNHHKDATSSSQQLPPRRRPADLDILTDAELRLDRAVCYALIGRNGSGKSTLIRAIHEKVIPGLPIDLKVGCLQQTERNTNAAEATDYFDRGEDLSALPVIQYVTMNDPVIIKWRKDLDCLTGRQDDATDAEQDKALFRYRNYLHYQEQTNLRRKQMQAQLQSGARGAKARKELLTAQAKAAEVWKRTEDIPEDITTPEVQAELREAADIVTDLQDKLAALSVDGREKTVMAVLVGLGYTAPMMQKPVRELSGGWRMRCELATALVQTSDLLILDEPTNYLDLLGIMWLQQYIDHLKANEDKIIIVVSHDRDFVDAVCDETIVLRDKTLNYFSGNVTEYESDLRSRIKYLSRMQEAQDREADRAKKSIASTIKQGKKKGDDNALRMAKSKAKKLETQSGMLKSATGGRFKLSRDRIGWQDSKVAAIEIPTFETGVSMTIPGVTELRSAGPLLSLERASFRYNKSETITIKEASLTLHMGDRIGIMGVNGSGKSTLTKVLLGELEPSSGKSSFHPQLKLGYYSQHAVESLKTQGRDQPGVSALALIRQSSAGTLSDQDARALLGSFGLSGRTASDVPFASLSGGQLVRLALAIVLSEHPNLLVLDEISTHLDHHTVTALADALSEYEGAIVLVSHDRFLMKRVIEGMKDPADEGSENSDEDDLNGGTGRRQILVMKNGRLRLQADGVDGYEQSVEKMLAKLV</sequence>
<feature type="region of interest" description="Disordered" evidence="4">
    <location>
        <begin position="691"/>
        <end position="710"/>
    </location>
</feature>
<accession>A0A2K1QWR4</accession>
<keyword evidence="1" id="KW-0677">Repeat</keyword>
<dbReference type="EMBL" id="NKHZ01000031">
    <property type="protein sequence ID" value="PNS19494.1"/>
    <property type="molecule type" value="Genomic_DNA"/>
</dbReference>
<organism evidence="6 7">
    <name type="scientific">Sphaceloma murrayae</name>
    <dbReference type="NCBI Taxonomy" id="2082308"/>
    <lineage>
        <taxon>Eukaryota</taxon>
        <taxon>Fungi</taxon>
        <taxon>Dikarya</taxon>
        <taxon>Ascomycota</taxon>
        <taxon>Pezizomycotina</taxon>
        <taxon>Dothideomycetes</taxon>
        <taxon>Dothideomycetidae</taxon>
        <taxon>Myriangiales</taxon>
        <taxon>Elsinoaceae</taxon>
        <taxon>Sphaceloma</taxon>
    </lineage>
</organism>
<dbReference type="InterPro" id="IPR017871">
    <property type="entry name" value="ABC_transporter-like_CS"/>
</dbReference>
<keyword evidence="7" id="KW-1185">Reference proteome</keyword>
<evidence type="ECO:0000256" key="4">
    <source>
        <dbReference type="SAM" id="MobiDB-lite"/>
    </source>
</evidence>
<evidence type="ECO:0000313" key="7">
    <source>
        <dbReference type="Proteomes" id="UP000243797"/>
    </source>
</evidence>
<gene>
    <name evidence="6" type="ORF">CAC42_7338</name>
</gene>
<dbReference type="AlphaFoldDB" id="A0A2K1QWR4"/>
<dbReference type="SMART" id="SM00382">
    <property type="entry name" value="AAA"/>
    <property type="match status" value="2"/>
</dbReference>
<feature type="domain" description="ABC transporter" evidence="5">
    <location>
        <begin position="495"/>
        <end position="744"/>
    </location>
</feature>
<dbReference type="GO" id="GO:0005524">
    <property type="term" value="F:ATP binding"/>
    <property type="evidence" value="ECO:0007669"/>
    <property type="project" value="UniProtKB-KW"/>
</dbReference>
<dbReference type="CDD" id="cd03221">
    <property type="entry name" value="ABCF_EF-3"/>
    <property type="match status" value="1"/>
</dbReference>
<evidence type="ECO:0000256" key="2">
    <source>
        <dbReference type="ARBA" id="ARBA00022741"/>
    </source>
</evidence>